<organism evidence="2 3">
    <name type="scientific">Saccharothrix coeruleofusca</name>
    <dbReference type="NCBI Taxonomy" id="33919"/>
    <lineage>
        <taxon>Bacteria</taxon>
        <taxon>Bacillati</taxon>
        <taxon>Actinomycetota</taxon>
        <taxon>Actinomycetes</taxon>
        <taxon>Pseudonocardiales</taxon>
        <taxon>Pseudonocardiaceae</taxon>
        <taxon>Saccharothrix</taxon>
    </lineage>
</organism>
<name>A0A918EGL9_9PSEU</name>
<dbReference type="EMBL" id="BMRG01000013">
    <property type="protein sequence ID" value="GGP72717.1"/>
    <property type="molecule type" value="Genomic_DNA"/>
</dbReference>
<reference evidence="2" key="2">
    <citation type="submission" date="2020-09" db="EMBL/GenBank/DDBJ databases">
        <authorList>
            <person name="Sun Q."/>
            <person name="Ohkuma M."/>
        </authorList>
    </citation>
    <scope>NUCLEOTIDE SEQUENCE</scope>
    <source>
        <strain evidence="2">JCM 3313</strain>
    </source>
</reference>
<protein>
    <recommendedName>
        <fullName evidence="4">Helix-turn-helix protein</fullName>
    </recommendedName>
</protein>
<evidence type="ECO:0008006" key="4">
    <source>
        <dbReference type="Google" id="ProtNLM"/>
    </source>
</evidence>
<feature type="region of interest" description="Disordered" evidence="1">
    <location>
        <begin position="91"/>
        <end position="116"/>
    </location>
</feature>
<dbReference type="AlphaFoldDB" id="A0A918EGL9"/>
<feature type="region of interest" description="Disordered" evidence="1">
    <location>
        <begin position="1"/>
        <end position="20"/>
    </location>
</feature>
<evidence type="ECO:0000313" key="3">
    <source>
        <dbReference type="Proteomes" id="UP000639606"/>
    </source>
</evidence>
<accession>A0A918EGL9</accession>
<gene>
    <name evidence="2" type="ORF">GCM10010185_52600</name>
</gene>
<evidence type="ECO:0000313" key="2">
    <source>
        <dbReference type="EMBL" id="GGP72717.1"/>
    </source>
</evidence>
<reference evidence="2" key="1">
    <citation type="journal article" date="2014" name="Int. J. Syst. Evol. Microbiol.">
        <title>Complete genome sequence of Corynebacterium casei LMG S-19264T (=DSM 44701T), isolated from a smear-ripened cheese.</title>
        <authorList>
            <consortium name="US DOE Joint Genome Institute (JGI-PGF)"/>
            <person name="Walter F."/>
            <person name="Albersmeier A."/>
            <person name="Kalinowski J."/>
            <person name="Ruckert C."/>
        </authorList>
    </citation>
    <scope>NUCLEOTIDE SEQUENCE</scope>
    <source>
        <strain evidence="2">JCM 3313</strain>
    </source>
</reference>
<dbReference type="Proteomes" id="UP000639606">
    <property type="component" value="Unassembled WGS sequence"/>
</dbReference>
<dbReference type="RefSeq" id="WP_306344696.1">
    <property type="nucleotide sequence ID" value="NZ_BMRG01000013.1"/>
</dbReference>
<proteinExistence type="predicted"/>
<keyword evidence="3" id="KW-1185">Reference proteome</keyword>
<evidence type="ECO:0000256" key="1">
    <source>
        <dbReference type="SAM" id="MobiDB-lite"/>
    </source>
</evidence>
<sequence>MSRFNDTPRPDHHGGSDRRRFTIRLRRSDFLAAMADAGLHSEYALAKAMGINRSTVSRVLDGSLQPGAAFIGGALAALPTSTFETLFQVVPHSSGTATPPDGRPRTATRRLSDTAR</sequence>
<comment type="caution">
    <text evidence="2">The sequence shown here is derived from an EMBL/GenBank/DDBJ whole genome shotgun (WGS) entry which is preliminary data.</text>
</comment>